<dbReference type="GO" id="GO:0006508">
    <property type="term" value="P:proteolysis"/>
    <property type="evidence" value="ECO:0007669"/>
    <property type="project" value="UniProtKB-KW"/>
</dbReference>
<name>A0A2P4YLE8_9STRA</name>
<accession>A0A2P4YLE8</accession>
<dbReference type="OrthoDB" id="125905at2759"/>
<sequence length="116" mass="13084">MPRRMQNTSSAKERLKNMLHALKHVNGSEVLVIQDDLDITCGIVLQIRVQKIVLKQWCENLSLDFTHGTNNLGVHLGNIIASGPTGRIIPVLDFLALNEKEVTMSVIFQFFKEKNT</sequence>
<keyword evidence="2" id="KW-0378">Hydrolase</keyword>
<organism evidence="2 3">
    <name type="scientific">Phytophthora palmivora</name>
    <dbReference type="NCBI Taxonomy" id="4796"/>
    <lineage>
        <taxon>Eukaryota</taxon>
        <taxon>Sar</taxon>
        <taxon>Stramenopiles</taxon>
        <taxon>Oomycota</taxon>
        <taxon>Peronosporomycetes</taxon>
        <taxon>Peronosporales</taxon>
        <taxon>Peronosporaceae</taxon>
        <taxon>Phytophthora</taxon>
    </lineage>
</organism>
<protein>
    <submittedName>
        <fullName evidence="2">Serine protease family S01A</fullName>
    </submittedName>
</protein>
<feature type="domain" description="ZSWIM1/3 RNaseH-like" evidence="1">
    <location>
        <begin position="23"/>
        <end position="115"/>
    </location>
</feature>
<dbReference type="Proteomes" id="UP000237271">
    <property type="component" value="Unassembled WGS sequence"/>
</dbReference>
<dbReference type="InterPro" id="IPR048324">
    <property type="entry name" value="ZSWIM1-3_RNaseH-like"/>
</dbReference>
<dbReference type="EMBL" id="NCKW01001953">
    <property type="protein sequence ID" value="POM78618.1"/>
    <property type="molecule type" value="Genomic_DNA"/>
</dbReference>
<proteinExistence type="predicted"/>
<dbReference type="GO" id="GO:0008233">
    <property type="term" value="F:peptidase activity"/>
    <property type="evidence" value="ECO:0007669"/>
    <property type="project" value="UniProtKB-KW"/>
</dbReference>
<dbReference type="AlphaFoldDB" id="A0A2P4YLE8"/>
<dbReference type="Pfam" id="PF21056">
    <property type="entry name" value="ZSWIM1-3_RNaseH-like"/>
    <property type="match status" value="1"/>
</dbReference>
<keyword evidence="2" id="KW-0645">Protease</keyword>
<keyword evidence="3" id="KW-1185">Reference proteome</keyword>
<gene>
    <name evidence="2" type="ORF">PHPALM_3832</name>
</gene>
<comment type="caution">
    <text evidence="2">The sequence shown here is derived from an EMBL/GenBank/DDBJ whole genome shotgun (WGS) entry which is preliminary data.</text>
</comment>
<evidence type="ECO:0000259" key="1">
    <source>
        <dbReference type="Pfam" id="PF21056"/>
    </source>
</evidence>
<evidence type="ECO:0000313" key="3">
    <source>
        <dbReference type="Proteomes" id="UP000237271"/>
    </source>
</evidence>
<evidence type="ECO:0000313" key="2">
    <source>
        <dbReference type="EMBL" id="POM78618.1"/>
    </source>
</evidence>
<reference evidence="2 3" key="1">
    <citation type="journal article" date="2017" name="Genome Biol. Evol.">
        <title>Phytophthora megakarya and P. palmivora, closely related causal agents of cacao black pod rot, underwent increases in genome sizes and gene numbers by different mechanisms.</title>
        <authorList>
            <person name="Ali S.S."/>
            <person name="Shao J."/>
            <person name="Lary D.J."/>
            <person name="Kronmiller B."/>
            <person name="Shen D."/>
            <person name="Strem M.D."/>
            <person name="Amoako-Attah I."/>
            <person name="Akrofi A.Y."/>
            <person name="Begoude B.A."/>
            <person name="Ten Hoopen G.M."/>
            <person name="Coulibaly K."/>
            <person name="Kebe B.I."/>
            <person name="Melnick R.L."/>
            <person name="Guiltinan M.J."/>
            <person name="Tyler B.M."/>
            <person name="Meinhardt L.W."/>
            <person name="Bailey B.A."/>
        </authorList>
    </citation>
    <scope>NUCLEOTIDE SEQUENCE [LARGE SCALE GENOMIC DNA]</scope>
    <source>
        <strain evidence="3">sbr112.9</strain>
    </source>
</reference>